<feature type="compositionally biased region" description="Low complexity" evidence="1">
    <location>
        <begin position="566"/>
        <end position="599"/>
    </location>
</feature>
<feature type="compositionally biased region" description="Low complexity" evidence="1">
    <location>
        <begin position="100"/>
        <end position="140"/>
    </location>
</feature>
<evidence type="ECO:0000256" key="1">
    <source>
        <dbReference type="SAM" id="MobiDB-lite"/>
    </source>
</evidence>
<keyword evidence="2" id="KW-0472">Membrane</keyword>
<feature type="compositionally biased region" description="Acidic residues" evidence="1">
    <location>
        <begin position="238"/>
        <end position="247"/>
    </location>
</feature>
<evidence type="ECO:0008006" key="5">
    <source>
        <dbReference type="Google" id="ProtNLM"/>
    </source>
</evidence>
<evidence type="ECO:0000313" key="3">
    <source>
        <dbReference type="EMBL" id="MFB9770442.1"/>
    </source>
</evidence>
<feature type="compositionally biased region" description="Polar residues" evidence="1">
    <location>
        <begin position="90"/>
        <end position="99"/>
    </location>
</feature>
<sequence length="599" mass="63687">MSKKEKKTHFGKRLWNSITEPLPDDNDENQSNEQIPLAYDLKDSAANSAQAEAEAKSTINPPKRSQAAAEEKQPVESVIEPDKIIGKSQGAASAANSTTQPRSQAAQSAGAPQSQAASQGSATSAAASQRAKAIPNAAAAPGQTNRHRAQTGGSSAANTSQAAAEQAAPSTGSAGQQTIRVSAVESDDEDQPELPLSREELYGDQQPNGGQEPKRDSAAPQSRMARHHEQSEERVPEFDFETPETPEESVHNPHLKKKRRRYNWKLALTGVAILVIAAAGALFMWNRAKTTQAHAKENAQELVAQIYTSKAQRDIRKSVTRAQVQELQTSIDEMKDSKDKDQLQTQHDYASKMLTTRTTYQKLRNSDGLIKASVTPDTITKAEQQLTTAGLTRHKADFAKQYQKRFTATGKTVTKVATYHKDFKKLYTKKGALKASTASTTVNAVQKHLKAYREKSQLAANDYKQLRADRKALAKKNAKAAASSSAASSSVVESSSSESSSSYSEPESSSSSYSTEYSSSESTATTSDYNNNYTGGNDTATSSTHSGTTTGTDTDDSTGNGGGSTGTDSTTTGTGTDSTSAGADSTTTGGGTTSNTTAQ</sequence>
<feature type="region of interest" description="Disordered" evidence="1">
    <location>
        <begin position="1"/>
        <end position="257"/>
    </location>
</feature>
<proteinExistence type="predicted"/>
<gene>
    <name evidence="3" type="ORF">ACFFLI_11260</name>
</gene>
<evidence type="ECO:0000313" key="4">
    <source>
        <dbReference type="Proteomes" id="UP001589691"/>
    </source>
</evidence>
<feature type="compositionally biased region" description="Basic and acidic residues" evidence="1">
    <location>
        <begin position="69"/>
        <end position="85"/>
    </location>
</feature>
<feature type="compositionally biased region" description="Low complexity" evidence="1">
    <location>
        <begin position="538"/>
        <end position="552"/>
    </location>
</feature>
<feature type="compositionally biased region" description="Basic and acidic residues" evidence="1">
    <location>
        <begin position="227"/>
        <end position="237"/>
    </location>
</feature>
<feature type="compositionally biased region" description="Polar residues" evidence="1">
    <location>
        <begin position="528"/>
        <end position="537"/>
    </location>
</feature>
<dbReference type="RefSeq" id="WP_137642616.1">
    <property type="nucleotide sequence ID" value="NZ_BJEA01000010.1"/>
</dbReference>
<keyword evidence="2" id="KW-1133">Transmembrane helix</keyword>
<accession>A0ABV5WX13</accession>
<feature type="region of interest" description="Disordered" evidence="1">
    <location>
        <begin position="480"/>
        <end position="599"/>
    </location>
</feature>
<evidence type="ECO:0000256" key="2">
    <source>
        <dbReference type="SAM" id="Phobius"/>
    </source>
</evidence>
<feature type="compositionally biased region" description="Low complexity" evidence="1">
    <location>
        <begin position="151"/>
        <end position="174"/>
    </location>
</feature>
<feature type="compositionally biased region" description="Low complexity" evidence="1">
    <location>
        <begin position="480"/>
        <end position="527"/>
    </location>
</feature>
<comment type="caution">
    <text evidence="3">The sequence shown here is derived from an EMBL/GenBank/DDBJ whole genome shotgun (WGS) entry which is preliminary data.</text>
</comment>
<dbReference type="EMBL" id="JBHLZY010000025">
    <property type="protein sequence ID" value="MFB9770442.1"/>
    <property type="molecule type" value="Genomic_DNA"/>
</dbReference>
<feature type="compositionally biased region" description="Basic residues" evidence="1">
    <location>
        <begin position="1"/>
        <end position="12"/>
    </location>
</feature>
<dbReference type="Proteomes" id="UP001589691">
    <property type="component" value="Unassembled WGS sequence"/>
</dbReference>
<protein>
    <recommendedName>
        <fullName evidence="5">Cell surface protein</fullName>
    </recommendedName>
</protein>
<name>A0ABV5WX13_9LACO</name>
<organism evidence="3 4">
    <name type="scientific">Lactiplantibacillus modestisalitolerans</name>
    <dbReference type="NCBI Taxonomy" id="1457219"/>
    <lineage>
        <taxon>Bacteria</taxon>
        <taxon>Bacillati</taxon>
        <taxon>Bacillota</taxon>
        <taxon>Bacilli</taxon>
        <taxon>Lactobacillales</taxon>
        <taxon>Lactobacillaceae</taxon>
        <taxon>Lactiplantibacillus</taxon>
    </lineage>
</organism>
<reference evidence="3 4" key="1">
    <citation type="submission" date="2024-09" db="EMBL/GenBank/DDBJ databases">
        <authorList>
            <person name="Sun Q."/>
            <person name="Mori K."/>
        </authorList>
    </citation>
    <scope>NUCLEOTIDE SEQUENCE [LARGE SCALE GENOMIC DNA]</scope>
    <source>
        <strain evidence="3 4">TBRC 4576</strain>
    </source>
</reference>
<feature type="transmembrane region" description="Helical" evidence="2">
    <location>
        <begin position="266"/>
        <end position="285"/>
    </location>
</feature>
<keyword evidence="4" id="KW-1185">Reference proteome</keyword>
<keyword evidence="2" id="KW-0812">Transmembrane</keyword>